<proteinExistence type="predicted"/>
<name>A0A7G2F0N4_ARATH</name>
<organism evidence="2 3">
    <name type="scientific">Arabidopsis thaliana</name>
    <name type="common">Mouse-ear cress</name>
    <dbReference type="NCBI Taxonomy" id="3702"/>
    <lineage>
        <taxon>Eukaryota</taxon>
        <taxon>Viridiplantae</taxon>
        <taxon>Streptophyta</taxon>
        <taxon>Embryophyta</taxon>
        <taxon>Tracheophyta</taxon>
        <taxon>Spermatophyta</taxon>
        <taxon>Magnoliopsida</taxon>
        <taxon>eudicotyledons</taxon>
        <taxon>Gunneridae</taxon>
        <taxon>Pentapetalae</taxon>
        <taxon>rosids</taxon>
        <taxon>malvids</taxon>
        <taxon>Brassicales</taxon>
        <taxon>Brassicaceae</taxon>
        <taxon>Camelineae</taxon>
        <taxon>Arabidopsis</taxon>
    </lineage>
</organism>
<gene>
    <name evidence="2" type="ORF">AT9943_LOCUS14942</name>
</gene>
<feature type="region of interest" description="Disordered" evidence="1">
    <location>
        <begin position="161"/>
        <end position="187"/>
    </location>
</feature>
<feature type="region of interest" description="Disordered" evidence="1">
    <location>
        <begin position="242"/>
        <end position="319"/>
    </location>
</feature>
<protein>
    <submittedName>
        <fullName evidence="2">(thale cress) hypothetical protein</fullName>
    </submittedName>
</protein>
<dbReference type="EMBL" id="LR881469">
    <property type="protein sequence ID" value="CAD5327233.1"/>
    <property type="molecule type" value="Genomic_DNA"/>
</dbReference>
<feature type="compositionally biased region" description="Polar residues" evidence="1">
    <location>
        <begin position="272"/>
        <end position="293"/>
    </location>
</feature>
<reference evidence="2 3" key="1">
    <citation type="submission" date="2020-09" db="EMBL/GenBank/DDBJ databases">
        <authorList>
            <person name="Ashkenazy H."/>
        </authorList>
    </citation>
    <scope>NUCLEOTIDE SEQUENCE [LARGE SCALE GENOMIC DNA]</scope>
    <source>
        <strain evidence="3">cv. Cdm-0</strain>
    </source>
</reference>
<sequence>MMALIMEEHPFEHNSWSGGVDAADVEHQSEDECMADEAVNVSKSDGEDEMDVEGTSVAAEDKEEGVACDGEDNLDGHVDKDVPVTQTDNVSESANGEEAEQEVPVAGKRENTYRESAGYSIREALIKEAAAEAVNGINRQPSQKGECSKCLSDSCSTKVQRSSEQQGNKHGGSVPIEPQISLAGGSDSVPSACGIAGLVGVSEGSKTATINEDVAATEQLDDEVDNLGPNFLLGLTQETMVESSRLPARGKKKTPPRKVTVLRSSNRIRDNPSMSNRSETRTSIPVQTHQSSVRVAGKGHVSGPAKGEKKPPQKPPSLIGPSYVLADGTVMENTEFLTIFEAQTLLDESGPDLLVRFFQMCLDKNKPLHFHFLPSSFMSELRRQYNKFCGAVD</sequence>
<accession>A0A7G2F0N4</accession>
<dbReference type="Proteomes" id="UP000516314">
    <property type="component" value="Chromosome 4"/>
</dbReference>
<evidence type="ECO:0000313" key="2">
    <source>
        <dbReference type="EMBL" id="CAD5327233.1"/>
    </source>
</evidence>
<feature type="region of interest" description="Disordered" evidence="1">
    <location>
        <begin position="61"/>
        <end position="82"/>
    </location>
</feature>
<dbReference type="AlphaFoldDB" id="A0A7G2F0N4"/>
<evidence type="ECO:0000313" key="3">
    <source>
        <dbReference type="Proteomes" id="UP000516314"/>
    </source>
</evidence>
<evidence type="ECO:0000256" key="1">
    <source>
        <dbReference type="SAM" id="MobiDB-lite"/>
    </source>
</evidence>